<keyword evidence="5" id="KW-0415">Karyogamy</keyword>
<evidence type="ECO:0000313" key="14">
    <source>
        <dbReference type="EMBL" id="KZP28084.1"/>
    </source>
</evidence>
<feature type="compositionally biased region" description="Basic and acidic residues" evidence="13">
    <location>
        <begin position="36"/>
        <end position="47"/>
    </location>
</feature>
<protein>
    <submittedName>
        <fullName evidence="14">Uncharacterized protein</fullName>
    </submittedName>
</protein>
<dbReference type="GO" id="GO:0048288">
    <property type="term" value="P:nuclear membrane fusion involved in karyogamy"/>
    <property type="evidence" value="ECO:0007669"/>
    <property type="project" value="InterPro"/>
</dbReference>
<evidence type="ECO:0000256" key="10">
    <source>
        <dbReference type="ARBA" id="ARBA00023136"/>
    </source>
</evidence>
<evidence type="ECO:0000256" key="11">
    <source>
        <dbReference type="ARBA" id="ARBA00023180"/>
    </source>
</evidence>
<keyword evidence="10" id="KW-0472">Membrane</keyword>
<sequence>MHEAQRVRAAISMTLCELATASQSPPLECTPFAPPHAEHDSEAEHEHLQPPCVAALSRSPQSWSSYSGYLREIPQLCYAFRRWNDIDTARHIYANITREKIALLQYMRRREERVGDMVDNLTTAQSSTLHQFSVQMKDEMAHARGEWMRVVEEAVDGVIKVAVEKVGHPRLSSTLPRNWP</sequence>
<feature type="region of interest" description="Disordered" evidence="13">
    <location>
        <begin position="27"/>
        <end position="47"/>
    </location>
</feature>
<dbReference type="GO" id="GO:0005789">
    <property type="term" value="C:endoplasmic reticulum membrane"/>
    <property type="evidence" value="ECO:0007669"/>
    <property type="project" value="UniProtKB-SubCell"/>
</dbReference>
<keyword evidence="8" id="KW-0256">Endoplasmic reticulum</keyword>
<evidence type="ECO:0000256" key="2">
    <source>
        <dbReference type="ARBA" id="ARBA00004126"/>
    </source>
</evidence>
<keyword evidence="12" id="KW-0539">Nucleus</keyword>
<keyword evidence="11" id="KW-0325">Glycoprotein</keyword>
<keyword evidence="6" id="KW-0812">Transmembrane</keyword>
<keyword evidence="7" id="KW-0732">Signal</keyword>
<gene>
    <name evidence="14" type="ORF">FIBSPDRAFT_817673</name>
</gene>
<evidence type="ECO:0000256" key="7">
    <source>
        <dbReference type="ARBA" id="ARBA00022729"/>
    </source>
</evidence>
<evidence type="ECO:0000256" key="4">
    <source>
        <dbReference type="ARBA" id="ARBA00010473"/>
    </source>
</evidence>
<dbReference type="EMBL" id="KV417505">
    <property type="protein sequence ID" value="KZP28084.1"/>
    <property type="molecule type" value="Genomic_DNA"/>
</dbReference>
<comment type="similarity">
    <text evidence="4">Belongs to the KAR5 family.</text>
</comment>
<dbReference type="Proteomes" id="UP000076532">
    <property type="component" value="Unassembled WGS sequence"/>
</dbReference>
<comment type="function">
    <text evidence="1">Required for nuclear membrane fusion during karyogamy.</text>
</comment>
<proteinExistence type="inferred from homology"/>
<organism evidence="14 15">
    <name type="scientific">Athelia psychrophila</name>
    <dbReference type="NCBI Taxonomy" id="1759441"/>
    <lineage>
        <taxon>Eukaryota</taxon>
        <taxon>Fungi</taxon>
        <taxon>Dikarya</taxon>
        <taxon>Basidiomycota</taxon>
        <taxon>Agaricomycotina</taxon>
        <taxon>Agaricomycetes</taxon>
        <taxon>Agaricomycetidae</taxon>
        <taxon>Atheliales</taxon>
        <taxon>Atheliaceae</taxon>
        <taxon>Athelia</taxon>
    </lineage>
</organism>
<accession>A0A166RAT5</accession>
<dbReference type="PANTHER" id="PTHR28012">
    <property type="entry name" value="NUCLEAR FUSION PROTEIN KAR5"/>
    <property type="match status" value="1"/>
</dbReference>
<dbReference type="OrthoDB" id="5311848at2759"/>
<dbReference type="InterPro" id="IPR007292">
    <property type="entry name" value="Nuclear_fusion_Kar5"/>
</dbReference>
<keyword evidence="9" id="KW-1133">Transmembrane helix</keyword>
<evidence type="ECO:0000256" key="13">
    <source>
        <dbReference type="SAM" id="MobiDB-lite"/>
    </source>
</evidence>
<evidence type="ECO:0000256" key="8">
    <source>
        <dbReference type="ARBA" id="ARBA00022824"/>
    </source>
</evidence>
<dbReference type="GO" id="GO:0000742">
    <property type="term" value="P:karyogamy involved in conjugation with cellular fusion"/>
    <property type="evidence" value="ECO:0007669"/>
    <property type="project" value="InterPro"/>
</dbReference>
<evidence type="ECO:0000256" key="5">
    <source>
        <dbReference type="ARBA" id="ARBA00022459"/>
    </source>
</evidence>
<evidence type="ECO:0000256" key="3">
    <source>
        <dbReference type="ARBA" id="ARBA00004586"/>
    </source>
</evidence>
<dbReference type="AlphaFoldDB" id="A0A166RAT5"/>
<evidence type="ECO:0000256" key="12">
    <source>
        <dbReference type="ARBA" id="ARBA00023242"/>
    </source>
</evidence>
<keyword evidence="15" id="KW-1185">Reference proteome</keyword>
<reference evidence="14 15" key="1">
    <citation type="journal article" date="2016" name="Mol. Biol. Evol.">
        <title>Comparative Genomics of Early-Diverging Mushroom-Forming Fungi Provides Insights into the Origins of Lignocellulose Decay Capabilities.</title>
        <authorList>
            <person name="Nagy L.G."/>
            <person name="Riley R."/>
            <person name="Tritt A."/>
            <person name="Adam C."/>
            <person name="Daum C."/>
            <person name="Floudas D."/>
            <person name="Sun H."/>
            <person name="Yadav J.S."/>
            <person name="Pangilinan J."/>
            <person name="Larsson K.H."/>
            <person name="Matsuura K."/>
            <person name="Barry K."/>
            <person name="Labutti K."/>
            <person name="Kuo R."/>
            <person name="Ohm R.A."/>
            <person name="Bhattacharya S.S."/>
            <person name="Shirouzu T."/>
            <person name="Yoshinaga Y."/>
            <person name="Martin F.M."/>
            <person name="Grigoriev I.V."/>
            <person name="Hibbett D.S."/>
        </authorList>
    </citation>
    <scope>NUCLEOTIDE SEQUENCE [LARGE SCALE GENOMIC DNA]</scope>
    <source>
        <strain evidence="14 15">CBS 109695</strain>
    </source>
</reference>
<evidence type="ECO:0000256" key="1">
    <source>
        <dbReference type="ARBA" id="ARBA00003389"/>
    </source>
</evidence>
<dbReference type="PANTHER" id="PTHR28012:SF1">
    <property type="entry name" value="NUCLEAR FUSION PROTEIN KAR5"/>
    <property type="match status" value="1"/>
</dbReference>
<evidence type="ECO:0000313" key="15">
    <source>
        <dbReference type="Proteomes" id="UP000076532"/>
    </source>
</evidence>
<evidence type="ECO:0000256" key="6">
    <source>
        <dbReference type="ARBA" id="ARBA00022692"/>
    </source>
</evidence>
<comment type="subcellular location">
    <subcellularLocation>
        <location evidence="3">Endoplasmic reticulum membrane</location>
    </subcellularLocation>
    <subcellularLocation>
        <location evidence="2">Nucleus membrane</location>
    </subcellularLocation>
</comment>
<name>A0A166RAT5_9AGAM</name>
<evidence type="ECO:0000256" key="9">
    <source>
        <dbReference type="ARBA" id="ARBA00022989"/>
    </source>
</evidence>
<dbReference type="GO" id="GO:0031965">
    <property type="term" value="C:nuclear membrane"/>
    <property type="evidence" value="ECO:0007669"/>
    <property type="project" value="UniProtKB-SubCell"/>
</dbReference>